<evidence type="ECO:0000256" key="4">
    <source>
        <dbReference type="ARBA" id="ARBA00023172"/>
    </source>
</evidence>
<dbReference type="Proteomes" id="UP000517753">
    <property type="component" value="Unassembled WGS sequence"/>
</dbReference>
<dbReference type="Gene3D" id="1.10.443.10">
    <property type="entry name" value="Intergrase catalytic core"/>
    <property type="match status" value="1"/>
</dbReference>
<evidence type="ECO:0000256" key="2">
    <source>
        <dbReference type="ARBA" id="ARBA00022908"/>
    </source>
</evidence>
<dbReference type="InterPro" id="IPR050808">
    <property type="entry name" value="Phage_Integrase"/>
</dbReference>
<organism evidence="6 7">
    <name type="scientific">Sphingomonas melonis</name>
    <dbReference type="NCBI Taxonomy" id="152682"/>
    <lineage>
        <taxon>Bacteria</taxon>
        <taxon>Pseudomonadati</taxon>
        <taxon>Pseudomonadota</taxon>
        <taxon>Alphaproteobacteria</taxon>
        <taxon>Sphingomonadales</taxon>
        <taxon>Sphingomonadaceae</taxon>
        <taxon>Sphingomonas</taxon>
    </lineage>
</organism>
<dbReference type="PANTHER" id="PTHR30629">
    <property type="entry name" value="PROPHAGE INTEGRASE"/>
    <property type="match status" value="1"/>
</dbReference>
<dbReference type="InterPro" id="IPR038488">
    <property type="entry name" value="Integrase_DNA-bd_sf"/>
</dbReference>
<dbReference type="InterPro" id="IPR053876">
    <property type="entry name" value="Phage_int_M"/>
</dbReference>
<dbReference type="Pfam" id="PF13356">
    <property type="entry name" value="Arm-DNA-bind_3"/>
    <property type="match status" value="1"/>
</dbReference>
<evidence type="ECO:0000256" key="3">
    <source>
        <dbReference type="ARBA" id="ARBA00023125"/>
    </source>
</evidence>
<sequence>MLYTIAGQNRQMGLGPLDDAFGLVEARDRAAELRRMIRRGVDPLAEKQAERAKAAPTVVTFREVAEDCIASLVPGWTNGKSEGQWRQSLTTYAYPVMGDMDVAAITTDEVYRVLEPIWATKPETAGRVRARIEKVLDRATARKLRTGDNPARLKGNLDHLLAKQSKVKRVKSHSALPYAEVSSFMAEVRKREGVAARAFEFAILTAARTNEALGATWSEIDLDAAVWTIPADRMKARRDHRVPLSDAAVALLRSMPRDESSDYVFISPMAKGKPLSNMALLATLKRMERTDLTAHGFRSTFRDWAAETTAYPDTVVEMALAHAISSAVEAAYRRGDLFEKRKRLMADWAAYCSGRGAGADKVVPIRAT</sequence>
<dbReference type="CDD" id="cd00801">
    <property type="entry name" value="INT_P4_C"/>
    <property type="match status" value="1"/>
</dbReference>
<dbReference type="Pfam" id="PF22022">
    <property type="entry name" value="Phage_int_M"/>
    <property type="match status" value="1"/>
</dbReference>
<evidence type="ECO:0000259" key="5">
    <source>
        <dbReference type="PROSITE" id="PS51898"/>
    </source>
</evidence>
<dbReference type="Gene3D" id="1.10.150.130">
    <property type="match status" value="1"/>
</dbReference>
<keyword evidence="7" id="KW-1185">Reference proteome</keyword>
<dbReference type="InterPro" id="IPR002104">
    <property type="entry name" value="Integrase_catalytic"/>
</dbReference>
<accession>A0A7Y9FR74</accession>
<evidence type="ECO:0000313" key="7">
    <source>
        <dbReference type="Proteomes" id="UP000517753"/>
    </source>
</evidence>
<dbReference type="SUPFAM" id="SSF56349">
    <property type="entry name" value="DNA breaking-rejoining enzymes"/>
    <property type="match status" value="1"/>
</dbReference>
<proteinExistence type="inferred from homology"/>
<dbReference type="PROSITE" id="PS51898">
    <property type="entry name" value="TYR_RECOMBINASE"/>
    <property type="match status" value="1"/>
</dbReference>
<dbReference type="AlphaFoldDB" id="A0A7Y9FR74"/>
<comment type="similarity">
    <text evidence="1">Belongs to the 'phage' integrase family.</text>
</comment>
<feature type="domain" description="Tyr recombinase" evidence="5">
    <location>
        <begin position="171"/>
        <end position="347"/>
    </location>
</feature>
<dbReference type="InterPro" id="IPR025166">
    <property type="entry name" value="Integrase_DNA_bind_dom"/>
</dbReference>
<dbReference type="GO" id="GO:0003677">
    <property type="term" value="F:DNA binding"/>
    <property type="evidence" value="ECO:0007669"/>
    <property type="project" value="UniProtKB-KW"/>
</dbReference>
<dbReference type="PANTHER" id="PTHR30629:SF2">
    <property type="entry name" value="PROPHAGE INTEGRASE INTS-RELATED"/>
    <property type="match status" value="1"/>
</dbReference>
<evidence type="ECO:0000313" key="6">
    <source>
        <dbReference type="EMBL" id="NYD91627.1"/>
    </source>
</evidence>
<reference evidence="6 7" key="1">
    <citation type="submission" date="2020-07" db="EMBL/GenBank/DDBJ databases">
        <authorList>
            <person name="Partida-Martinez L."/>
            <person name="Huntemann M."/>
            <person name="Clum A."/>
            <person name="Wang J."/>
            <person name="Palaniappan K."/>
            <person name="Ritter S."/>
            <person name="Chen I.-M."/>
            <person name="Stamatis D."/>
            <person name="Reddy T."/>
            <person name="O'Malley R."/>
            <person name="Daum C."/>
            <person name="Shapiro N."/>
            <person name="Ivanova N."/>
            <person name="Kyrpides N."/>
            <person name="Woyke T."/>
        </authorList>
    </citation>
    <scope>NUCLEOTIDE SEQUENCE [LARGE SCALE GENOMIC DNA]</scope>
    <source>
        <strain evidence="6 7">AS2.3</strain>
    </source>
</reference>
<protein>
    <submittedName>
        <fullName evidence="6">Integrase</fullName>
    </submittedName>
</protein>
<name>A0A7Y9FR74_9SPHN</name>
<dbReference type="GO" id="GO:0006310">
    <property type="term" value="P:DNA recombination"/>
    <property type="evidence" value="ECO:0007669"/>
    <property type="project" value="UniProtKB-KW"/>
</dbReference>
<dbReference type="Gene3D" id="3.30.160.390">
    <property type="entry name" value="Integrase, DNA-binding domain"/>
    <property type="match status" value="1"/>
</dbReference>
<dbReference type="GO" id="GO:0015074">
    <property type="term" value="P:DNA integration"/>
    <property type="evidence" value="ECO:0007669"/>
    <property type="project" value="UniProtKB-KW"/>
</dbReference>
<keyword evidence="2" id="KW-0229">DNA integration</keyword>
<dbReference type="Pfam" id="PF00589">
    <property type="entry name" value="Phage_integrase"/>
    <property type="match status" value="1"/>
</dbReference>
<keyword evidence="4" id="KW-0233">DNA recombination</keyword>
<keyword evidence="3" id="KW-0238">DNA-binding</keyword>
<gene>
    <name evidence="6" type="ORF">HD841_003443</name>
</gene>
<comment type="caution">
    <text evidence="6">The sequence shown here is derived from an EMBL/GenBank/DDBJ whole genome shotgun (WGS) entry which is preliminary data.</text>
</comment>
<dbReference type="EMBL" id="JACCBY010000006">
    <property type="protein sequence ID" value="NYD91627.1"/>
    <property type="molecule type" value="Genomic_DNA"/>
</dbReference>
<dbReference type="InterPro" id="IPR010998">
    <property type="entry name" value="Integrase_recombinase_N"/>
</dbReference>
<dbReference type="InterPro" id="IPR013762">
    <property type="entry name" value="Integrase-like_cat_sf"/>
</dbReference>
<evidence type="ECO:0000256" key="1">
    <source>
        <dbReference type="ARBA" id="ARBA00008857"/>
    </source>
</evidence>
<dbReference type="InterPro" id="IPR011010">
    <property type="entry name" value="DNA_brk_join_enz"/>
</dbReference>
<reference evidence="6 7" key="2">
    <citation type="submission" date="2020-08" db="EMBL/GenBank/DDBJ databases">
        <title>The Agave Microbiome: Exploring the role of microbial communities in plant adaptations to desert environments.</title>
        <authorList>
            <person name="Partida-Martinez L.P."/>
        </authorList>
    </citation>
    <scope>NUCLEOTIDE SEQUENCE [LARGE SCALE GENOMIC DNA]</scope>
    <source>
        <strain evidence="6 7">AS2.3</strain>
    </source>
</reference>